<dbReference type="InterPro" id="IPR037069">
    <property type="entry name" value="AcylCoA_DH/ox_N_sf"/>
</dbReference>
<dbReference type="GO" id="GO:0050660">
    <property type="term" value="F:flavin adenine dinucleotide binding"/>
    <property type="evidence" value="ECO:0007669"/>
    <property type="project" value="InterPro"/>
</dbReference>
<gene>
    <name evidence="9" type="ORF">EWE74_16155</name>
</gene>
<dbReference type="InterPro" id="IPR009100">
    <property type="entry name" value="AcylCoA_DH/oxidase_NM_dom_sf"/>
</dbReference>
<evidence type="ECO:0000256" key="1">
    <source>
        <dbReference type="ARBA" id="ARBA00001974"/>
    </source>
</evidence>
<dbReference type="SUPFAM" id="SSF56645">
    <property type="entry name" value="Acyl-CoA dehydrogenase NM domain-like"/>
    <property type="match status" value="1"/>
</dbReference>
<feature type="domain" description="Acyl-CoA dehydrogenase/oxidase N-terminal" evidence="8">
    <location>
        <begin position="28"/>
        <end position="118"/>
    </location>
</feature>
<dbReference type="OrthoDB" id="9802867at2"/>
<dbReference type="Gene3D" id="1.10.540.10">
    <property type="entry name" value="Acyl-CoA dehydrogenase/oxidase, N-terminal domain"/>
    <property type="match status" value="1"/>
</dbReference>
<dbReference type="Gene3D" id="2.40.110.10">
    <property type="entry name" value="Butyryl-CoA Dehydrogenase, subunit A, domain 2"/>
    <property type="match status" value="1"/>
</dbReference>
<dbReference type="InterPro" id="IPR006091">
    <property type="entry name" value="Acyl-CoA_Oxase/DH_mid-dom"/>
</dbReference>
<dbReference type="EMBL" id="SGIT01000003">
    <property type="protein sequence ID" value="RZF58854.1"/>
    <property type="molecule type" value="Genomic_DNA"/>
</dbReference>
<evidence type="ECO:0000256" key="5">
    <source>
        <dbReference type="RuleBase" id="RU362125"/>
    </source>
</evidence>
<name>A0A4Q6XNJ1_9SPHI</name>
<evidence type="ECO:0000256" key="4">
    <source>
        <dbReference type="ARBA" id="ARBA00022827"/>
    </source>
</evidence>
<dbReference type="PANTHER" id="PTHR43884">
    <property type="entry name" value="ACYL-COA DEHYDROGENASE"/>
    <property type="match status" value="1"/>
</dbReference>
<keyword evidence="3 5" id="KW-0285">Flavoprotein</keyword>
<accession>A0A4Q6XNJ1</accession>
<dbReference type="AlphaFoldDB" id="A0A4Q6XNJ1"/>
<evidence type="ECO:0000256" key="3">
    <source>
        <dbReference type="ARBA" id="ARBA00022630"/>
    </source>
</evidence>
<dbReference type="Pfam" id="PF02770">
    <property type="entry name" value="Acyl-CoA_dh_M"/>
    <property type="match status" value="1"/>
</dbReference>
<dbReference type="PANTHER" id="PTHR43884:SF12">
    <property type="entry name" value="ISOVALERYL-COA DEHYDROGENASE, MITOCHONDRIAL-RELATED"/>
    <property type="match status" value="1"/>
</dbReference>
<dbReference type="Pfam" id="PF00441">
    <property type="entry name" value="Acyl-CoA_dh_1"/>
    <property type="match status" value="1"/>
</dbReference>
<evidence type="ECO:0000313" key="9">
    <source>
        <dbReference type="EMBL" id="RZF58854.1"/>
    </source>
</evidence>
<dbReference type="Proteomes" id="UP000292855">
    <property type="component" value="Unassembled WGS sequence"/>
</dbReference>
<dbReference type="RefSeq" id="WP_130142643.1">
    <property type="nucleotide sequence ID" value="NZ_SGIT01000003.1"/>
</dbReference>
<comment type="similarity">
    <text evidence="2 5">Belongs to the acyl-CoA dehydrogenase family.</text>
</comment>
<feature type="domain" description="Acyl-CoA dehydrogenase/oxidase C-terminal" evidence="6">
    <location>
        <begin position="234"/>
        <end position="384"/>
    </location>
</feature>
<evidence type="ECO:0000259" key="7">
    <source>
        <dbReference type="Pfam" id="PF02770"/>
    </source>
</evidence>
<proteinExistence type="inferred from homology"/>
<keyword evidence="10" id="KW-1185">Reference proteome</keyword>
<evidence type="ECO:0000259" key="8">
    <source>
        <dbReference type="Pfam" id="PF02771"/>
    </source>
</evidence>
<evidence type="ECO:0000256" key="2">
    <source>
        <dbReference type="ARBA" id="ARBA00009347"/>
    </source>
</evidence>
<evidence type="ECO:0000259" key="6">
    <source>
        <dbReference type="Pfam" id="PF00441"/>
    </source>
</evidence>
<dbReference type="GO" id="GO:0003995">
    <property type="term" value="F:acyl-CoA dehydrogenase activity"/>
    <property type="evidence" value="ECO:0007669"/>
    <property type="project" value="TreeGrafter"/>
</dbReference>
<dbReference type="InterPro" id="IPR013786">
    <property type="entry name" value="AcylCoA_DH/ox_N"/>
</dbReference>
<keyword evidence="5" id="KW-0560">Oxidoreductase</keyword>
<dbReference type="Pfam" id="PF02771">
    <property type="entry name" value="Acyl-CoA_dh_N"/>
    <property type="match status" value="1"/>
</dbReference>
<organism evidence="9 10">
    <name type="scientific">Sphingobacterium corticibacterium</name>
    <dbReference type="NCBI Taxonomy" id="2484746"/>
    <lineage>
        <taxon>Bacteria</taxon>
        <taxon>Pseudomonadati</taxon>
        <taxon>Bacteroidota</taxon>
        <taxon>Sphingobacteriia</taxon>
        <taxon>Sphingobacteriales</taxon>
        <taxon>Sphingobacteriaceae</taxon>
        <taxon>Sphingobacterium</taxon>
    </lineage>
</organism>
<dbReference type="InterPro" id="IPR046373">
    <property type="entry name" value="Acyl-CoA_Oxase/DH_mid-dom_sf"/>
</dbReference>
<dbReference type="SUPFAM" id="SSF47203">
    <property type="entry name" value="Acyl-CoA dehydrogenase C-terminal domain-like"/>
    <property type="match status" value="1"/>
</dbReference>
<evidence type="ECO:0000313" key="10">
    <source>
        <dbReference type="Proteomes" id="UP000292855"/>
    </source>
</evidence>
<comment type="cofactor">
    <cofactor evidence="1 5">
        <name>FAD</name>
        <dbReference type="ChEBI" id="CHEBI:57692"/>
    </cofactor>
</comment>
<reference evidence="9 10" key="1">
    <citation type="submission" date="2019-02" db="EMBL/GenBank/DDBJ databases">
        <authorList>
            <person name="Li Y."/>
        </authorList>
    </citation>
    <scope>NUCLEOTIDE SEQUENCE [LARGE SCALE GENOMIC DNA]</scope>
    <source>
        <strain evidence="9 10">30C10-4-7</strain>
    </source>
</reference>
<dbReference type="InterPro" id="IPR009075">
    <property type="entry name" value="AcylCo_DH/oxidase_C"/>
</dbReference>
<sequence>MELGKEELSVFIARFNQALKRVFHEQQDINELSHDRGLPPHVWRDIMDTHPLAVAVPTEYGGRGGIVKECLSILSAASYESLPLSLTFGINIALFLEPLAKYGDHKIKEKIFPEFLTGHRMGGLMITEPDYGSDALNMRTSYRSIDEGYAVRGRKHWQGLTGQADYWLVAARKELADGELARDVDFFVTNNADTNQRITVEKLYSNLGLYMIPYGMNVIDVEVPSYQRLQPESTGIKMMLDILHRSRLQFPGMGMGFIKRMLDEALQHCTTRMVGAGNLLALDSVQFQLSRIQTAFTICSGMCARSSDISGIEHNLATEGLEANSMKALVTDLMQESAQLCLQVSGANGYKISHIAGRGIVDSRPFQIFEGSNEMLYTQIAEIVLKRMKRQKESSLYQSLATLPQTEKAVPHFREHLQFTLSDNLVQRKLVDLGKIIARLVNTQYVLDLQDKGFRKDLVENCLYNMQLDVAQLASNLTLRNHAELVVDYQDESDWLHFCPLLPGEHNPA</sequence>
<comment type="caution">
    <text evidence="9">The sequence shown here is derived from an EMBL/GenBank/DDBJ whole genome shotgun (WGS) entry which is preliminary data.</text>
</comment>
<dbReference type="CDD" id="cd00567">
    <property type="entry name" value="ACAD"/>
    <property type="match status" value="1"/>
</dbReference>
<feature type="domain" description="Acyl-CoA oxidase/dehydrogenase middle" evidence="7">
    <location>
        <begin position="124"/>
        <end position="215"/>
    </location>
</feature>
<keyword evidence="4 5" id="KW-0274">FAD</keyword>
<protein>
    <submittedName>
        <fullName evidence="9">Acyl-CoA dehydrogenase</fullName>
    </submittedName>
</protein>
<dbReference type="Gene3D" id="1.20.140.10">
    <property type="entry name" value="Butyryl-CoA Dehydrogenase, subunit A, domain 3"/>
    <property type="match status" value="1"/>
</dbReference>
<dbReference type="InterPro" id="IPR036250">
    <property type="entry name" value="AcylCo_DH-like_C"/>
</dbReference>